<dbReference type="EMBL" id="MT142242">
    <property type="protein sequence ID" value="QJA76761.1"/>
    <property type="molecule type" value="Genomic_DNA"/>
</dbReference>
<evidence type="ECO:0000313" key="1">
    <source>
        <dbReference type="EMBL" id="QJA76761.1"/>
    </source>
</evidence>
<accession>A0A6M3K525</accession>
<protein>
    <submittedName>
        <fullName evidence="1">Uncharacterized protein</fullName>
    </submittedName>
</protein>
<dbReference type="AlphaFoldDB" id="A0A6M3K525"/>
<sequence>MGESITINSLLVLMKAIRERVNELRALRSQVSVLETYYGQKEKTVVPQYDVKLVDKKVVELENFLFKADSKIKQANAINTIDIDANVDSLLAPLE</sequence>
<dbReference type="Gene3D" id="6.10.320.10">
    <property type="match status" value="1"/>
</dbReference>
<proteinExistence type="predicted"/>
<name>A0A6M3K525_9ZZZZ</name>
<organism evidence="1">
    <name type="scientific">viral metagenome</name>
    <dbReference type="NCBI Taxonomy" id="1070528"/>
    <lineage>
        <taxon>unclassified sequences</taxon>
        <taxon>metagenomes</taxon>
        <taxon>organismal metagenomes</taxon>
    </lineage>
</organism>
<evidence type="ECO:0000313" key="2">
    <source>
        <dbReference type="EMBL" id="QJA86158.1"/>
    </source>
</evidence>
<dbReference type="EMBL" id="MT142618">
    <property type="protein sequence ID" value="QJA86158.1"/>
    <property type="molecule type" value="Genomic_DNA"/>
</dbReference>
<reference evidence="1" key="1">
    <citation type="submission" date="2020-03" db="EMBL/GenBank/DDBJ databases">
        <title>The deep terrestrial virosphere.</title>
        <authorList>
            <person name="Holmfeldt K."/>
            <person name="Nilsson E."/>
            <person name="Simone D."/>
            <person name="Lopez-Fernandez M."/>
            <person name="Wu X."/>
            <person name="de Brujin I."/>
            <person name="Lundin D."/>
            <person name="Andersson A."/>
            <person name="Bertilsson S."/>
            <person name="Dopson M."/>
        </authorList>
    </citation>
    <scope>NUCLEOTIDE SEQUENCE</scope>
    <source>
        <strain evidence="1">MM415A01446</strain>
        <strain evidence="2">MM415B02123</strain>
    </source>
</reference>
<gene>
    <name evidence="1" type="ORF">MM415A01446_0003</name>
    <name evidence="2" type="ORF">MM415B02123_0017</name>
</gene>